<keyword evidence="12" id="KW-1185">Reference proteome</keyword>
<dbReference type="PANTHER" id="PTHR36122">
    <property type="entry name" value="NICOTINAMIDE RIBOSIDE TRANSPORTER PNUC"/>
    <property type="match status" value="1"/>
</dbReference>
<comment type="function">
    <text evidence="1">Required for nicotinamide riboside transport across the inner membrane.</text>
</comment>
<evidence type="ECO:0000256" key="5">
    <source>
        <dbReference type="ARBA" id="ARBA00022448"/>
    </source>
</evidence>
<proteinExistence type="inferred from homology"/>
<dbReference type="NCBIfam" id="TIGR01528">
    <property type="entry name" value="NMN_trans_PnuC"/>
    <property type="match status" value="1"/>
</dbReference>
<evidence type="ECO:0000256" key="6">
    <source>
        <dbReference type="ARBA" id="ARBA00022475"/>
    </source>
</evidence>
<dbReference type="RefSeq" id="WP_116847411.1">
    <property type="nucleotide sequence ID" value="NZ_QTJU01000003.1"/>
</dbReference>
<keyword evidence="5" id="KW-0813">Transport</keyword>
<keyword evidence="6" id="KW-1003">Cell membrane</keyword>
<comment type="subcellular location">
    <subcellularLocation>
        <location evidence="2">Cell membrane</location>
        <topology evidence="2">Multi-pass membrane protein</topology>
    </subcellularLocation>
</comment>
<keyword evidence="8 10" id="KW-1133">Transmembrane helix</keyword>
<evidence type="ECO:0000256" key="7">
    <source>
        <dbReference type="ARBA" id="ARBA00022692"/>
    </source>
</evidence>
<dbReference type="PANTHER" id="PTHR36122:SF2">
    <property type="entry name" value="NICOTINAMIDE RIBOSIDE TRANSPORTER PNUC"/>
    <property type="match status" value="1"/>
</dbReference>
<gene>
    <name evidence="11" type="ORF">DXN05_11625</name>
</gene>
<evidence type="ECO:0000256" key="8">
    <source>
        <dbReference type="ARBA" id="ARBA00022989"/>
    </source>
</evidence>
<evidence type="ECO:0000256" key="2">
    <source>
        <dbReference type="ARBA" id="ARBA00004651"/>
    </source>
</evidence>
<dbReference type="OrthoDB" id="9791248at2"/>
<dbReference type="EMBL" id="QTJU01000003">
    <property type="protein sequence ID" value="RFM28165.1"/>
    <property type="molecule type" value="Genomic_DNA"/>
</dbReference>
<evidence type="ECO:0000256" key="4">
    <source>
        <dbReference type="ARBA" id="ARBA00017522"/>
    </source>
</evidence>
<evidence type="ECO:0000256" key="9">
    <source>
        <dbReference type="ARBA" id="ARBA00023136"/>
    </source>
</evidence>
<reference evidence="11 12" key="1">
    <citation type="submission" date="2018-08" db="EMBL/GenBank/DDBJ databases">
        <title>Chitinophagaceae sp. K23C18032701, a novel bacterium isolated from forest soil.</title>
        <authorList>
            <person name="Wang C."/>
        </authorList>
    </citation>
    <scope>NUCLEOTIDE SEQUENCE [LARGE SCALE GENOMIC DNA]</scope>
    <source>
        <strain evidence="11 12">K23C18032701</strain>
    </source>
</reference>
<accession>A0A3E1NJQ2</accession>
<comment type="caution">
    <text evidence="11">The sequence shown here is derived from an EMBL/GenBank/DDBJ whole genome shotgun (WGS) entry which is preliminary data.</text>
</comment>
<keyword evidence="9 10" id="KW-0472">Membrane</keyword>
<feature type="transmembrane region" description="Helical" evidence="10">
    <location>
        <begin position="5"/>
        <end position="21"/>
    </location>
</feature>
<feature type="transmembrane region" description="Helical" evidence="10">
    <location>
        <begin position="83"/>
        <end position="103"/>
    </location>
</feature>
<evidence type="ECO:0000256" key="1">
    <source>
        <dbReference type="ARBA" id="ARBA00002672"/>
    </source>
</evidence>
<keyword evidence="7 10" id="KW-0812">Transmembrane</keyword>
<dbReference type="GO" id="GO:0005886">
    <property type="term" value="C:plasma membrane"/>
    <property type="evidence" value="ECO:0007669"/>
    <property type="project" value="UniProtKB-SubCell"/>
</dbReference>
<feature type="transmembrane region" description="Helical" evidence="10">
    <location>
        <begin position="55"/>
        <end position="71"/>
    </location>
</feature>
<comment type="similarity">
    <text evidence="3">Belongs to the nicotinamide ribonucleoside (NR) uptake permease (TC 4.B.1) family.</text>
</comment>
<dbReference type="Proteomes" id="UP000261284">
    <property type="component" value="Unassembled WGS sequence"/>
</dbReference>
<dbReference type="GO" id="GO:0034257">
    <property type="term" value="F:nicotinamide riboside transmembrane transporter activity"/>
    <property type="evidence" value="ECO:0007669"/>
    <property type="project" value="InterPro"/>
</dbReference>
<feature type="transmembrane region" description="Helical" evidence="10">
    <location>
        <begin position="159"/>
        <end position="178"/>
    </location>
</feature>
<evidence type="ECO:0000313" key="11">
    <source>
        <dbReference type="EMBL" id="RFM28165.1"/>
    </source>
</evidence>
<dbReference type="Pfam" id="PF04973">
    <property type="entry name" value="NMN_transporter"/>
    <property type="match status" value="1"/>
</dbReference>
<feature type="transmembrane region" description="Helical" evidence="10">
    <location>
        <begin position="27"/>
        <end position="43"/>
    </location>
</feature>
<sequence length="189" mass="22271">MEKLVELISVICGLLYLVFIIKENNWCWPFGIIGSLITVYLYFHHKLYLEAGLNGYYVLAGVYGWVFWTSHRNRENKTPVRNWQTSWHVLSITGGLLLSLYLGHIMHRYTDSPRPYVDAAMTVFSFIATYMEARKVLTGWYYWFILNGTSVWLQLDRGLYMYAALSVFTTLMCIKGYMEWKKSYQHQLA</sequence>
<evidence type="ECO:0000256" key="10">
    <source>
        <dbReference type="SAM" id="Phobius"/>
    </source>
</evidence>
<name>A0A3E1NJQ2_9BACT</name>
<dbReference type="InterPro" id="IPR006419">
    <property type="entry name" value="NMN_transpt_PnuC"/>
</dbReference>
<organism evidence="11 12">
    <name type="scientific">Deminuibacter soli</name>
    <dbReference type="NCBI Taxonomy" id="2291815"/>
    <lineage>
        <taxon>Bacteria</taxon>
        <taxon>Pseudomonadati</taxon>
        <taxon>Bacteroidota</taxon>
        <taxon>Chitinophagia</taxon>
        <taxon>Chitinophagales</taxon>
        <taxon>Chitinophagaceae</taxon>
        <taxon>Deminuibacter</taxon>
    </lineage>
</organism>
<evidence type="ECO:0000256" key="3">
    <source>
        <dbReference type="ARBA" id="ARBA00006669"/>
    </source>
</evidence>
<evidence type="ECO:0000313" key="12">
    <source>
        <dbReference type="Proteomes" id="UP000261284"/>
    </source>
</evidence>
<protein>
    <recommendedName>
        <fullName evidence="4">Nicotinamide riboside transporter PnuC</fullName>
    </recommendedName>
</protein>
<dbReference type="AlphaFoldDB" id="A0A3E1NJQ2"/>